<geneLocation type="plasmid" evidence="2 3">
    <name>pAlCFBP5477</name>
</geneLocation>
<name>A0AAF0HDI7_9HYPH</name>
<dbReference type="AlphaFoldDB" id="A0AAF0HDI7"/>
<accession>A0AAF0HDI7</accession>
<evidence type="ECO:0000259" key="1">
    <source>
        <dbReference type="Pfam" id="PF09937"/>
    </source>
</evidence>
<dbReference type="Pfam" id="PF09937">
    <property type="entry name" value="DUF2169"/>
    <property type="match status" value="1"/>
</dbReference>
<protein>
    <submittedName>
        <fullName evidence="2">DUF2169 domain-containing protein</fullName>
    </submittedName>
</protein>
<proteinExistence type="predicted"/>
<dbReference type="Proteomes" id="UP000298664">
    <property type="component" value="Plasmid pAlCFBP5477"/>
</dbReference>
<evidence type="ECO:0000313" key="2">
    <source>
        <dbReference type="EMBL" id="WHA44063.1"/>
    </source>
</evidence>
<sequence length="381" mass="44096">MPELKNLTPFPNFRYYSRDNENREFGIVIAKATYEIAEDGTLVAAEEQAPMLFTDKCHGEVNISSLWHPSDLVPYKPATDIIINAIAHAPGGRPSSSWECGVTVDRRGEILLDKRLRVNGPRSWRPIWKRRLREEDRADWHNYRRHFDHWELSDAEPIDKVPLRYEYAFGGEVETGVDDAGNRTFDTDHYNPLGIGKIDREHSDHTVDIPAPQIESVDDPIDDPYKRYAPVNFGPIPPAWLPRRPLGGTYDQNWIDNVWPAWPTDYSFSYHNSSHPDLTVSPHLRGGETITLKHLTQEGELVFTLPRSNMMVDFVRADGRVVREKMALDTVLIDVETSRRSNRRIYLSWRLRFPPDVYSQAIIHLREKRRIIVQTHSLQEA</sequence>
<organism evidence="2 3">
    <name type="scientific">Agrobacterium larrymoorei</name>
    <dbReference type="NCBI Taxonomy" id="160699"/>
    <lineage>
        <taxon>Bacteria</taxon>
        <taxon>Pseudomonadati</taxon>
        <taxon>Pseudomonadota</taxon>
        <taxon>Alphaproteobacteria</taxon>
        <taxon>Hyphomicrobiales</taxon>
        <taxon>Rhizobiaceae</taxon>
        <taxon>Rhizobium/Agrobacterium group</taxon>
        <taxon>Agrobacterium</taxon>
    </lineage>
</organism>
<reference evidence="2" key="1">
    <citation type="submission" date="2023-05" db="EMBL/GenBank/DDBJ databases">
        <title>Complete genome sequence of Agrobacterium larrymoorei CFBP5477.</title>
        <authorList>
            <person name="Yen H.-C."/>
            <person name="Chou L."/>
            <person name="Lin Y.-C."/>
            <person name="Lai E.-M."/>
            <person name="Kuo C.-H."/>
        </authorList>
    </citation>
    <scope>NUCLEOTIDE SEQUENCE</scope>
    <source>
        <strain evidence="2">CFBP5477</strain>
        <plasmid evidence="2">pAlCFBP5477</plasmid>
    </source>
</reference>
<feature type="domain" description="DUF2169" evidence="1">
    <location>
        <begin position="22"/>
        <end position="350"/>
    </location>
</feature>
<dbReference type="InterPro" id="IPR018683">
    <property type="entry name" value="DUF2169"/>
</dbReference>
<dbReference type="EMBL" id="CP124735">
    <property type="protein sequence ID" value="WHA44063.1"/>
    <property type="molecule type" value="Genomic_DNA"/>
</dbReference>
<dbReference type="RefSeq" id="WP_137395848.1">
    <property type="nucleotide sequence ID" value="NZ_CP124735.1"/>
</dbReference>
<evidence type="ECO:0000313" key="3">
    <source>
        <dbReference type="Proteomes" id="UP000298664"/>
    </source>
</evidence>
<keyword evidence="2" id="KW-0614">Plasmid</keyword>
<gene>
    <name evidence="2" type="ORF">CFBP5477_021850</name>
</gene>